<evidence type="ECO:0000313" key="3">
    <source>
        <dbReference type="Proteomes" id="UP000016923"/>
    </source>
</evidence>
<sequence length="387" mass="43229">MDNYSPDTGEYGLDLSPGRIKENEELYRAIFGDGDSYKPPQVSQKLMHYPDGEKRAAEILATRGANLCSPPDTPVWPVTLKDSKYFSDYLQTALKSHIFWLDDRAHHYSDAVNREWPMRKTPAEIVTARADYITRLRAQYESAEDSPPMGPEEWAEYEEKPEIQESSLILETQGACLATRPSTPVQKEWMPSQEFAYKIIVGLLVHEILMDERHAKYGEHAAEWRVGHTPPSVASLYGFIVEERDHHDLSSTCGTPDTFWQGDLPEVKDGGNASQEFPEMPGPEQSNVDAGNDSAILHSSSSPPKYTQENQWATSPMGHIQEKQGWAISLPVTPKLTTSPDSDTGFCIKRTQEDSCATDDGSTPESETGRPQKLRVISAKPISSTIL</sequence>
<feature type="region of interest" description="Disordered" evidence="1">
    <location>
        <begin position="332"/>
        <end position="387"/>
    </location>
</feature>
<proteinExistence type="predicted"/>
<dbReference type="EMBL" id="KE148148">
    <property type="protein sequence ID" value="EPE08516.1"/>
    <property type="molecule type" value="Genomic_DNA"/>
</dbReference>
<dbReference type="Proteomes" id="UP000016923">
    <property type="component" value="Unassembled WGS sequence"/>
</dbReference>
<dbReference type="VEuPathDB" id="FungiDB:F503_04103"/>
<evidence type="ECO:0000313" key="2">
    <source>
        <dbReference type="EMBL" id="EPE08516.1"/>
    </source>
</evidence>
<dbReference type="AlphaFoldDB" id="S3C994"/>
<organism evidence="2 3">
    <name type="scientific">Ophiostoma piceae (strain UAMH 11346)</name>
    <name type="common">Sap stain fungus</name>
    <dbReference type="NCBI Taxonomy" id="1262450"/>
    <lineage>
        <taxon>Eukaryota</taxon>
        <taxon>Fungi</taxon>
        <taxon>Dikarya</taxon>
        <taxon>Ascomycota</taxon>
        <taxon>Pezizomycotina</taxon>
        <taxon>Sordariomycetes</taxon>
        <taxon>Sordariomycetidae</taxon>
        <taxon>Ophiostomatales</taxon>
        <taxon>Ophiostomataceae</taxon>
        <taxon>Ophiostoma</taxon>
    </lineage>
</organism>
<protein>
    <submittedName>
        <fullName evidence="2">Uncharacterized protein</fullName>
    </submittedName>
</protein>
<name>S3C994_OPHP1</name>
<reference evidence="2 3" key="1">
    <citation type="journal article" date="2013" name="BMC Genomics">
        <title>The genome and transcriptome of the pine saprophyte Ophiostoma piceae, and a comparison with the bark beetle-associated pine pathogen Grosmannia clavigera.</title>
        <authorList>
            <person name="Haridas S."/>
            <person name="Wang Y."/>
            <person name="Lim L."/>
            <person name="Massoumi Alamouti S."/>
            <person name="Jackman S."/>
            <person name="Docking R."/>
            <person name="Robertson G."/>
            <person name="Birol I."/>
            <person name="Bohlmann J."/>
            <person name="Breuil C."/>
        </authorList>
    </citation>
    <scope>NUCLEOTIDE SEQUENCE [LARGE SCALE GENOMIC DNA]</scope>
    <source>
        <strain evidence="2 3">UAMH 11346</strain>
    </source>
</reference>
<keyword evidence="3" id="KW-1185">Reference proteome</keyword>
<dbReference type="OrthoDB" id="4772279at2759"/>
<feature type="region of interest" description="Disordered" evidence="1">
    <location>
        <begin position="267"/>
        <end position="312"/>
    </location>
</feature>
<accession>S3C994</accession>
<feature type="compositionally biased region" description="Polar residues" evidence="1">
    <location>
        <begin position="297"/>
        <end position="312"/>
    </location>
</feature>
<evidence type="ECO:0000256" key="1">
    <source>
        <dbReference type="SAM" id="MobiDB-lite"/>
    </source>
</evidence>
<gene>
    <name evidence="2" type="ORF">F503_04103</name>
</gene>
<dbReference type="HOGENOM" id="CLU_713898_0_0_1"/>